<evidence type="ECO:0000313" key="3">
    <source>
        <dbReference type="Proteomes" id="UP000020103"/>
    </source>
</evidence>
<gene>
    <name evidence="2" type="ORF">I543_1071</name>
</gene>
<dbReference type="Proteomes" id="UP000020103">
    <property type="component" value="Unassembled WGS sequence"/>
</dbReference>
<accession>A0A829Q7M0</accession>
<feature type="region of interest" description="Disordered" evidence="1">
    <location>
        <begin position="1"/>
        <end position="46"/>
    </location>
</feature>
<organism evidence="2 3">
    <name type="scientific">Mycobacteroides abscessus 21</name>
    <dbReference type="NCBI Taxonomy" id="1299324"/>
    <lineage>
        <taxon>Bacteria</taxon>
        <taxon>Bacillati</taxon>
        <taxon>Actinomycetota</taxon>
        <taxon>Actinomycetes</taxon>
        <taxon>Mycobacteriales</taxon>
        <taxon>Mycobacteriaceae</taxon>
        <taxon>Mycobacteroides</taxon>
        <taxon>Mycobacteroides abscessus</taxon>
    </lineage>
</organism>
<name>A0A829Q7M0_9MYCO</name>
<comment type="caution">
    <text evidence="2">The sequence shown here is derived from an EMBL/GenBank/DDBJ whole genome shotgun (WGS) entry which is preliminary data.</text>
</comment>
<dbReference type="EMBL" id="JAOF01000001">
    <property type="protein sequence ID" value="EUA48713.1"/>
    <property type="molecule type" value="Genomic_DNA"/>
</dbReference>
<evidence type="ECO:0000313" key="2">
    <source>
        <dbReference type="EMBL" id="EUA48713.1"/>
    </source>
</evidence>
<evidence type="ECO:0000256" key="1">
    <source>
        <dbReference type="SAM" id="MobiDB-lite"/>
    </source>
</evidence>
<protein>
    <submittedName>
        <fullName evidence="2">Uncharacterized protein</fullName>
    </submittedName>
</protein>
<proteinExistence type="predicted"/>
<sequence>MSIEIVNERHNLGRRTETDRGTARRLKASADKCYDPEEGADHRGQE</sequence>
<reference evidence="2 3" key="1">
    <citation type="submission" date="2013-12" db="EMBL/GenBank/DDBJ databases">
        <authorList>
            <person name="Madinger N."/>
            <person name="Lenaerts A."/>
            <person name="Ordway D."/>
            <person name="DeGroote M.A."/>
            <person name="Parker T."/>
            <person name="Sizemore C."/>
            <person name="Tallon L.J."/>
            <person name="Sadzewicz L.K."/>
            <person name="Sengamalay N."/>
            <person name="Fraser C.M."/>
            <person name="Hine E."/>
            <person name="Shefchek K.A."/>
            <person name="Das S.P."/>
            <person name="Tettelin H."/>
        </authorList>
    </citation>
    <scope>NUCLEOTIDE SEQUENCE [LARGE SCALE GENOMIC DNA]</scope>
    <source>
        <strain evidence="2 3">21</strain>
    </source>
</reference>
<dbReference type="AlphaFoldDB" id="A0A829Q7M0"/>